<dbReference type="SMART" id="SM01040">
    <property type="entry name" value="Bro-N"/>
    <property type="match status" value="1"/>
</dbReference>
<dbReference type="EMBL" id="CZAJ01000012">
    <property type="protein sequence ID" value="CUP00139.1"/>
    <property type="molecule type" value="Genomic_DNA"/>
</dbReference>
<evidence type="ECO:0000259" key="1">
    <source>
        <dbReference type="PROSITE" id="PS51750"/>
    </source>
</evidence>
<gene>
    <name evidence="2" type="ORF">ERS852497_01554</name>
</gene>
<organism evidence="2 3">
    <name type="scientific">Agathobacter rectalis</name>
    <dbReference type="NCBI Taxonomy" id="39491"/>
    <lineage>
        <taxon>Bacteria</taxon>
        <taxon>Bacillati</taxon>
        <taxon>Bacillota</taxon>
        <taxon>Clostridia</taxon>
        <taxon>Lachnospirales</taxon>
        <taxon>Lachnospiraceae</taxon>
        <taxon>Agathobacter</taxon>
    </lineage>
</organism>
<dbReference type="Proteomes" id="UP000095602">
    <property type="component" value="Unassembled WGS sequence"/>
</dbReference>
<dbReference type="AlphaFoldDB" id="A0A174JSZ9"/>
<dbReference type="InterPro" id="IPR003497">
    <property type="entry name" value="BRO_N_domain"/>
</dbReference>
<dbReference type="Pfam" id="PF02498">
    <property type="entry name" value="Bro-N"/>
    <property type="match status" value="1"/>
</dbReference>
<dbReference type="InterPro" id="IPR005039">
    <property type="entry name" value="Ant_C"/>
</dbReference>
<protein>
    <submittedName>
        <fullName evidence="2">Uncharacterized phage-encoded protein</fullName>
    </submittedName>
</protein>
<name>A0A174JSZ9_9FIRM</name>
<dbReference type="RefSeq" id="WP_055273747.1">
    <property type="nucleotide sequence ID" value="NZ_CZAJ01000012.1"/>
</dbReference>
<sequence>MNQMEIFKNPEFGSIRVIEENGKYLFCGTDVADALGYSNPRDALRRHCKGVVKRDTLTDGGLQQISFLPEGDLYRLIVHSKLPSAERFERWVFDEVLPTIRKHGAYLTKEKLWEVATSPEALMKLCSDLLAEREANISLRKKNAQLEGKAAFYDLFIDLKHSTNLRTTAKELDVPERRFVRFLIERRFVYRTASGNVLPYANVKNAGLFCVKDYCNHGHTGSYTLVTPQGKLYFAQLREMILLVS</sequence>
<evidence type="ECO:0000313" key="2">
    <source>
        <dbReference type="EMBL" id="CUP00139.1"/>
    </source>
</evidence>
<proteinExistence type="predicted"/>
<dbReference type="PANTHER" id="PTHR36180">
    <property type="entry name" value="DNA-BINDING PROTEIN-RELATED-RELATED"/>
    <property type="match status" value="1"/>
</dbReference>
<dbReference type="PANTHER" id="PTHR36180:SF2">
    <property type="entry name" value="BRO FAMILY PROTEIN"/>
    <property type="match status" value="1"/>
</dbReference>
<dbReference type="GO" id="GO:0003677">
    <property type="term" value="F:DNA binding"/>
    <property type="evidence" value="ECO:0007669"/>
    <property type="project" value="InterPro"/>
</dbReference>
<dbReference type="PROSITE" id="PS51750">
    <property type="entry name" value="BRO_N"/>
    <property type="match status" value="1"/>
</dbReference>
<feature type="domain" description="Bro-N" evidence="1">
    <location>
        <begin position="1"/>
        <end position="104"/>
    </location>
</feature>
<evidence type="ECO:0000313" key="3">
    <source>
        <dbReference type="Proteomes" id="UP000095602"/>
    </source>
</evidence>
<dbReference type="Pfam" id="PF03374">
    <property type="entry name" value="ANT"/>
    <property type="match status" value="1"/>
</dbReference>
<reference evidence="2 3" key="1">
    <citation type="submission" date="2015-09" db="EMBL/GenBank/DDBJ databases">
        <authorList>
            <consortium name="Pathogen Informatics"/>
        </authorList>
    </citation>
    <scope>NUCLEOTIDE SEQUENCE [LARGE SCALE GENOMIC DNA]</scope>
    <source>
        <strain evidence="2 3">2789STDY5834884</strain>
    </source>
</reference>
<accession>A0A174JSZ9</accession>